<evidence type="ECO:0000313" key="4">
    <source>
        <dbReference type="Proteomes" id="UP000718281"/>
    </source>
</evidence>
<dbReference type="Pfam" id="PF11563">
    <property type="entry name" value="Protoglobin"/>
    <property type="match status" value="1"/>
</dbReference>
<proteinExistence type="predicted"/>
<dbReference type="Proteomes" id="UP000726105">
    <property type="component" value="Unassembled WGS sequence"/>
</dbReference>
<dbReference type="InterPro" id="IPR012292">
    <property type="entry name" value="Globin/Proto"/>
</dbReference>
<evidence type="ECO:0000313" key="2">
    <source>
        <dbReference type="EMBL" id="MBK6301457.1"/>
    </source>
</evidence>
<evidence type="ECO:0000313" key="5">
    <source>
        <dbReference type="Proteomes" id="UP000726105"/>
    </source>
</evidence>
<sequence>MTHIHGYTMGHVGAATAAAAVSGAELSQLRASVLFGDDDRAALRRAGELLDDQIDALLDVWYGFVGSQPHLLAQFSNPSGAPIGDYLDKVRARFGQWVRDTCAGDYGDDWLAYQHEIGRRHARVAKNTTDGADSTAYVPMRDLIALIVPITVTVRPFLAGRANADDDVDAMMGAWLKAVVLSVALWTQPYVADGQW</sequence>
<dbReference type="SUPFAM" id="SSF46458">
    <property type="entry name" value="Globin-like"/>
    <property type="match status" value="1"/>
</dbReference>
<dbReference type="AlphaFoldDB" id="A0A935ILS4"/>
<feature type="domain" description="Globin-sensor" evidence="1">
    <location>
        <begin position="24"/>
        <end position="195"/>
    </location>
</feature>
<gene>
    <name evidence="2" type="ORF">IPF40_10590</name>
    <name evidence="3" type="ORF">IPI13_03060</name>
</gene>
<dbReference type="EMBL" id="JADIXZ010000004">
    <property type="protein sequence ID" value="MBK6301457.1"/>
    <property type="molecule type" value="Genomic_DNA"/>
</dbReference>
<evidence type="ECO:0000259" key="1">
    <source>
        <dbReference type="Pfam" id="PF11563"/>
    </source>
</evidence>
<evidence type="ECO:0000313" key="3">
    <source>
        <dbReference type="EMBL" id="MBK7272164.1"/>
    </source>
</evidence>
<comment type="caution">
    <text evidence="3">The sequence shown here is derived from an EMBL/GenBank/DDBJ whole genome shotgun (WGS) entry which is preliminary data.</text>
</comment>
<dbReference type="Gene3D" id="1.10.490.10">
    <property type="entry name" value="Globins"/>
    <property type="match status" value="1"/>
</dbReference>
<dbReference type="GO" id="GO:0020037">
    <property type="term" value="F:heme binding"/>
    <property type="evidence" value="ECO:0007669"/>
    <property type="project" value="InterPro"/>
</dbReference>
<dbReference type="Proteomes" id="UP000718281">
    <property type="component" value="Unassembled WGS sequence"/>
</dbReference>
<dbReference type="GO" id="GO:0019825">
    <property type="term" value="F:oxygen binding"/>
    <property type="evidence" value="ECO:0007669"/>
    <property type="project" value="InterPro"/>
</dbReference>
<name>A0A935ILS4_9MICO</name>
<organism evidence="3 5">
    <name type="scientific">Candidatus Phosphoribacter hodrii</name>
    <dbReference type="NCBI Taxonomy" id="2953743"/>
    <lineage>
        <taxon>Bacteria</taxon>
        <taxon>Bacillati</taxon>
        <taxon>Actinomycetota</taxon>
        <taxon>Actinomycetes</taxon>
        <taxon>Micrococcales</taxon>
        <taxon>Dermatophilaceae</taxon>
        <taxon>Candidatus Phosphoribacter</taxon>
    </lineage>
</organism>
<reference evidence="4 5" key="1">
    <citation type="submission" date="2020-10" db="EMBL/GenBank/DDBJ databases">
        <title>Connecting structure to function with the recovery of over 1000 high-quality activated sludge metagenome-assembled genomes encoding full-length rRNA genes using long-read sequencing.</title>
        <authorList>
            <person name="Singleton C.M."/>
            <person name="Petriglieri F."/>
            <person name="Kristensen J.M."/>
            <person name="Kirkegaard R.H."/>
            <person name="Michaelsen T.Y."/>
            <person name="Andersen M.H."/>
            <person name="Karst S.M."/>
            <person name="Dueholm M.S."/>
            <person name="Nielsen P.H."/>
            <person name="Albertsen M."/>
        </authorList>
    </citation>
    <scope>NUCLEOTIDE SEQUENCE [LARGE SCALE GENOMIC DNA]</scope>
    <source>
        <strain evidence="2">AalE_18-Q3-R2-46_BAT3C.188</strain>
        <strain evidence="3">Ega_18-Q3-R5-49_MAXAC.001</strain>
    </source>
</reference>
<dbReference type="EMBL" id="JADJIB010000001">
    <property type="protein sequence ID" value="MBK7272164.1"/>
    <property type="molecule type" value="Genomic_DNA"/>
</dbReference>
<dbReference type="InterPro" id="IPR044398">
    <property type="entry name" value="Globin-sensor_dom"/>
</dbReference>
<protein>
    <submittedName>
        <fullName evidence="3">Protogloblin ApPgb</fullName>
    </submittedName>
</protein>
<dbReference type="InterPro" id="IPR009050">
    <property type="entry name" value="Globin-like_sf"/>
</dbReference>
<accession>A0A935ILS4</accession>